<name>A0A7V2AVC2_UNCEI</name>
<feature type="domain" description="HIRAN" evidence="4">
    <location>
        <begin position="37"/>
        <end position="133"/>
    </location>
</feature>
<feature type="compositionally biased region" description="Basic residues" evidence="3">
    <location>
        <begin position="1"/>
        <end position="17"/>
    </location>
</feature>
<evidence type="ECO:0000259" key="4">
    <source>
        <dbReference type="SMART" id="SM00910"/>
    </source>
</evidence>
<evidence type="ECO:0000256" key="2">
    <source>
        <dbReference type="ARBA" id="ARBA00022801"/>
    </source>
</evidence>
<dbReference type="InterPro" id="IPR014905">
    <property type="entry name" value="HIRAN"/>
</dbReference>
<dbReference type="AlphaFoldDB" id="A0A7V2AVC2"/>
<keyword evidence="2" id="KW-0378">Hydrolase</keyword>
<proteinExistence type="predicted"/>
<dbReference type="EMBL" id="DSEC01000381">
    <property type="protein sequence ID" value="HER43874.1"/>
    <property type="molecule type" value="Genomic_DNA"/>
</dbReference>
<gene>
    <name evidence="5" type="ORF">ENO08_05390</name>
</gene>
<dbReference type="GO" id="GO:0003676">
    <property type="term" value="F:nucleic acid binding"/>
    <property type="evidence" value="ECO:0007669"/>
    <property type="project" value="InterPro"/>
</dbReference>
<evidence type="ECO:0000313" key="5">
    <source>
        <dbReference type="EMBL" id="HER43874.1"/>
    </source>
</evidence>
<sequence>MPSSKKAVKNKVKRRTAKAKESKTKQPGKSASKPTFLGSVFTEIAGMQYYEAGVEPGEKVQLEREPENEHDANAIRVENKHFHQAGHVPRRLASWLTPLIDSGEVWVEGRVAETKKTGLPDRAYILIELYLHRKGRHILKRGGDPRDLPEAVHQAVLAIWSEIDGWTDGDTVSALATRLRAFDSDDFLPKTRMLLALFKHRAWELRRRAGERALEGVRDSLRGIKLGKP</sequence>
<dbReference type="Gene3D" id="3.30.70.2330">
    <property type="match status" value="1"/>
</dbReference>
<evidence type="ECO:0000256" key="1">
    <source>
        <dbReference type="ARBA" id="ARBA00022723"/>
    </source>
</evidence>
<keyword evidence="1" id="KW-0479">Metal-binding</keyword>
<dbReference type="Pfam" id="PF08797">
    <property type="entry name" value="HIRAN"/>
    <property type="match status" value="1"/>
</dbReference>
<protein>
    <recommendedName>
        <fullName evidence="4">HIRAN domain-containing protein</fullName>
    </recommendedName>
</protein>
<organism evidence="5">
    <name type="scientific">Eiseniibacteriota bacterium</name>
    <dbReference type="NCBI Taxonomy" id="2212470"/>
    <lineage>
        <taxon>Bacteria</taxon>
        <taxon>Candidatus Eiseniibacteriota</taxon>
    </lineage>
</organism>
<dbReference type="GO" id="GO:0016818">
    <property type="term" value="F:hydrolase activity, acting on acid anhydrides, in phosphorus-containing anhydrides"/>
    <property type="evidence" value="ECO:0007669"/>
    <property type="project" value="InterPro"/>
</dbReference>
<feature type="non-terminal residue" evidence="5">
    <location>
        <position position="229"/>
    </location>
</feature>
<comment type="caution">
    <text evidence="5">The sequence shown here is derived from an EMBL/GenBank/DDBJ whole genome shotgun (WGS) entry which is preliminary data.</text>
</comment>
<accession>A0A7V2AVC2</accession>
<dbReference type="Proteomes" id="UP000886069">
    <property type="component" value="Unassembled WGS sequence"/>
</dbReference>
<evidence type="ECO:0000256" key="3">
    <source>
        <dbReference type="SAM" id="MobiDB-lite"/>
    </source>
</evidence>
<feature type="region of interest" description="Disordered" evidence="3">
    <location>
        <begin position="1"/>
        <end position="34"/>
    </location>
</feature>
<dbReference type="GO" id="GO:0008270">
    <property type="term" value="F:zinc ion binding"/>
    <property type="evidence" value="ECO:0007669"/>
    <property type="project" value="InterPro"/>
</dbReference>
<reference evidence="5" key="1">
    <citation type="journal article" date="2020" name="mSystems">
        <title>Genome- and Community-Level Interaction Insights into Carbon Utilization and Element Cycling Functions of Hydrothermarchaeota in Hydrothermal Sediment.</title>
        <authorList>
            <person name="Zhou Z."/>
            <person name="Liu Y."/>
            <person name="Xu W."/>
            <person name="Pan J."/>
            <person name="Luo Z.H."/>
            <person name="Li M."/>
        </authorList>
    </citation>
    <scope>NUCLEOTIDE SEQUENCE [LARGE SCALE GENOMIC DNA]</scope>
    <source>
        <strain evidence="5">SpSt-1233</strain>
    </source>
</reference>
<dbReference type="SMART" id="SM00910">
    <property type="entry name" value="HIRAN"/>
    <property type="match status" value="1"/>
</dbReference>